<sequence length="51" mass="5343">MSHSVIVVFLLALAGFLVGGAYSTWKNNRVIAVALGVCAVLAAVGAIVWWK</sequence>
<keyword evidence="1" id="KW-0812">Transmembrane</keyword>
<name>A0A370HMG8_9NOCA</name>
<dbReference type="EMBL" id="QQBC01000017">
    <property type="protein sequence ID" value="RDI59689.1"/>
    <property type="molecule type" value="Genomic_DNA"/>
</dbReference>
<proteinExistence type="predicted"/>
<dbReference type="Proteomes" id="UP000254869">
    <property type="component" value="Unassembled WGS sequence"/>
</dbReference>
<organism evidence="2 3">
    <name type="scientific">Nocardia pseudobrasiliensis</name>
    <dbReference type="NCBI Taxonomy" id="45979"/>
    <lineage>
        <taxon>Bacteria</taxon>
        <taxon>Bacillati</taxon>
        <taxon>Actinomycetota</taxon>
        <taxon>Actinomycetes</taxon>
        <taxon>Mycobacteriales</taxon>
        <taxon>Nocardiaceae</taxon>
        <taxon>Nocardia</taxon>
    </lineage>
</organism>
<evidence type="ECO:0000313" key="2">
    <source>
        <dbReference type="EMBL" id="RDI59689.1"/>
    </source>
</evidence>
<feature type="transmembrane region" description="Helical" evidence="1">
    <location>
        <begin position="30"/>
        <end position="50"/>
    </location>
</feature>
<evidence type="ECO:0000256" key="1">
    <source>
        <dbReference type="SAM" id="Phobius"/>
    </source>
</evidence>
<dbReference type="AlphaFoldDB" id="A0A370HMG8"/>
<gene>
    <name evidence="2" type="ORF">DFR76_11719</name>
</gene>
<dbReference type="RefSeq" id="WP_169813838.1">
    <property type="nucleotide sequence ID" value="NZ_QQBC01000017.1"/>
</dbReference>
<protein>
    <submittedName>
        <fullName evidence="2">Uncharacterized protein</fullName>
    </submittedName>
</protein>
<dbReference type="STRING" id="1210086.GCA_001613105_06648"/>
<evidence type="ECO:0000313" key="3">
    <source>
        <dbReference type="Proteomes" id="UP000254869"/>
    </source>
</evidence>
<keyword evidence="1" id="KW-1133">Transmembrane helix</keyword>
<keyword evidence="3" id="KW-1185">Reference proteome</keyword>
<reference evidence="2 3" key="1">
    <citation type="submission" date="2018-07" db="EMBL/GenBank/DDBJ databases">
        <title>Genomic Encyclopedia of Type Strains, Phase IV (KMG-IV): sequencing the most valuable type-strain genomes for metagenomic binning, comparative biology and taxonomic classification.</title>
        <authorList>
            <person name="Goeker M."/>
        </authorList>
    </citation>
    <scope>NUCLEOTIDE SEQUENCE [LARGE SCALE GENOMIC DNA]</scope>
    <source>
        <strain evidence="2 3">DSM 44290</strain>
    </source>
</reference>
<keyword evidence="1" id="KW-0472">Membrane</keyword>
<comment type="caution">
    <text evidence="2">The sequence shown here is derived from an EMBL/GenBank/DDBJ whole genome shotgun (WGS) entry which is preliminary data.</text>
</comment>
<accession>A0A370HMG8</accession>